<feature type="non-terminal residue" evidence="1">
    <location>
        <position position="1"/>
    </location>
</feature>
<proteinExistence type="predicted"/>
<evidence type="ECO:0000313" key="2">
    <source>
        <dbReference type="Proteomes" id="UP000663879"/>
    </source>
</evidence>
<reference evidence="1" key="1">
    <citation type="submission" date="2021-02" db="EMBL/GenBank/DDBJ databases">
        <authorList>
            <person name="Nowell W R."/>
        </authorList>
    </citation>
    <scope>NUCLEOTIDE SEQUENCE</scope>
    <source>
        <strain evidence="1">Ploen Becks lab</strain>
    </source>
</reference>
<accession>A0A814REF4</accession>
<gene>
    <name evidence="1" type="ORF">OXX778_LOCUS22553</name>
</gene>
<organism evidence="1 2">
    <name type="scientific">Brachionus calyciflorus</name>
    <dbReference type="NCBI Taxonomy" id="104777"/>
    <lineage>
        <taxon>Eukaryota</taxon>
        <taxon>Metazoa</taxon>
        <taxon>Spiralia</taxon>
        <taxon>Gnathifera</taxon>
        <taxon>Rotifera</taxon>
        <taxon>Eurotatoria</taxon>
        <taxon>Monogononta</taxon>
        <taxon>Pseudotrocha</taxon>
        <taxon>Ploima</taxon>
        <taxon>Brachionidae</taxon>
        <taxon>Brachionus</taxon>
    </lineage>
</organism>
<keyword evidence="2" id="KW-1185">Reference proteome</keyword>
<dbReference type="AlphaFoldDB" id="A0A814REF4"/>
<dbReference type="Proteomes" id="UP000663879">
    <property type="component" value="Unassembled WGS sequence"/>
</dbReference>
<sequence>IAKDLVDNNLLECGLVKQENNRNNNVDINVPDNDLNNDNDDCSLHKFVNVQFNRMVLCETCNKKINVKPWLSGSRCSPDEN</sequence>
<dbReference type="EMBL" id="CAJNOC010009779">
    <property type="protein sequence ID" value="CAF1132810.1"/>
    <property type="molecule type" value="Genomic_DNA"/>
</dbReference>
<dbReference type="SUPFAM" id="SSF57889">
    <property type="entry name" value="Cysteine-rich domain"/>
    <property type="match status" value="1"/>
</dbReference>
<name>A0A814REF4_9BILA</name>
<evidence type="ECO:0000313" key="1">
    <source>
        <dbReference type="EMBL" id="CAF1132810.1"/>
    </source>
</evidence>
<protein>
    <submittedName>
        <fullName evidence="1">Uncharacterized protein</fullName>
    </submittedName>
</protein>
<comment type="caution">
    <text evidence="1">The sequence shown here is derived from an EMBL/GenBank/DDBJ whole genome shotgun (WGS) entry which is preliminary data.</text>
</comment>
<dbReference type="InterPro" id="IPR046349">
    <property type="entry name" value="C1-like_sf"/>
</dbReference>